<evidence type="ECO:0000259" key="1">
    <source>
        <dbReference type="Pfam" id="PF07484"/>
    </source>
</evidence>
<evidence type="ECO:0000313" key="2">
    <source>
        <dbReference type="EMBL" id="MEN3748296.1"/>
    </source>
</evidence>
<dbReference type="EMBL" id="JBDIZK010000008">
    <property type="protein sequence ID" value="MEN3748296.1"/>
    <property type="molecule type" value="Genomic_DNA"/>
</dbReference>
<proteinExistence type="predicted"/>
<organism evidence="2 3">
    <name type="scientific">Sphingomonas rustica</name>
    <dbReference type="NCBI Taxonomy" id="3103142"/>
    <lineage>
        <taxon>Bacteria</taxon>
        <taxon>Pseudomonadati</taxon>
        <taxon>Pseudomonadota</taxon>
        <taxon>Alphaproteobacteria</taxon>
        <taxon>Sphingomonadales</taxon>
        <taxon>Sphingomonadaceae</taxon>
        <taxon>Sphingomonas</taxon>
    </lineage>
</organism>
<dbReference type="RefSeq" id="WP_346247317.1">
    <property type="nucleotide sequence ID" value="NZ_JBDIZK010000008.1"/>
</dbReference>
<dbReference type="SUPFAM" id="SSF88874">
    <property type="entry name" value="Receptor-binding domain of short tail fibre protein gp12"/>
    <property type="match status" value="1"/>
</dbReference>
<dbReference type="Proteomes" id="UP001427805">
    <property type="component" value="Unassembled WGS sequence"/>
</dbReference>
<evidence type="ECO:0000313" key="3">
    <source>
        <dbReference type="Proteomes" id="UP001427805"/>
    </source>
</evidence>
<reference evidence="2 3" key="1">
    <citation type="submission" date="2024-05" db="EMBL/GenBank/DDBJ databases">
        <title>Sphingomonas sp. HF-S3 16S ribosomal RNA gene Genome sequencing and assembly.</title>
        <authorList>
            <person name="Lee H."/>
        </authorList>
    </citation>
    <scope>NUCLEOTIDE SEQUENCE [LARGE SCALE GENOMIC DNA]</scope>
    <source>
        <strain evidence="2 3">HF-S3</strain>
    </source>
</reference>
<protein>
    <submittedName>
        <fullName evidence="2">Tail fiber protein</fullName>
    </submittedName>
</protein>
<dbReference type="Gene3D" id="3.90.1340.10">
    <property type="entry name" value="Phage tail collar domain"/>
    <property type="match status" value="1"/>
</dbReference>
<dbReference type="InterPro" id="IPR037053">
    <property type="entry name" value="Phage_tail_collar_dom_sf"/>
</dbReference>
<accession>A0ABV0BC20</accession>
<sequence length="175" mass="18347">MSQQFVGEIRLFPYTFAPRTWAYCFGQLLAIQQNAALFSLLGTTYGGNGSTTFALPDMRGRALVATGTRDDLTYMPGQVAGTETISLTQSQMPGHTHGWQVTRAAGDTAAPAGNYFAGSRAGGQPAAAFGALTTPVPMAPAIIGLAGGSQPHNNMQPSLVMTYCIALQGIFPSRN</sequence>
<name>A0ABV0BC20_9SPHN</name>
<keyword evidence="3" id="KW-1185">Reference proteome</keyword>
<gene>
    <name evidence="2" type="ORF">TPR58_14060</name>
</gene>
<dbReference type="Pfam" id="PF07484">
    <property type="entry name" value="Collar"/>
    <property type="match status" value="1"/>
</dbReference>
<dbReference type="InterPro" id="IPR011083">
    <property type="entry name" value="Phage_tail_collar_dom"/>
</dbReference>
<comment type="caution">
    <text evidence="2">The sequence shown here is derived from an EMBL/GenBank/DDBJ whole genome shotgun (WGS) entry which is preliminary data.</text>
</comment>
<feature type="domain" description="Phage tail collar" evidence="1">
    <location>
        <begin position="7"/>
        <end position="62"/>
    </location>
</feature>